<dbReference type="EMBL" id="CAJVPZ010021576">
    <property type="protein sequence ID" value="CAG8707269.1"/>
    <property type="molecule type" value="Genomic_DNA"/>
</dbReference>
<feature type="non-terminal residue" evidence="1">
    <location>
        <position position="1"/>
    </location>
</feature>
<dbReference type="AlphaFoldDB" id="A0A9N9N6Q6"/>
<sequence length="65" mass="7841">NYDIMKYGREKYAIYKKKFDTALELYEREINNDNFVNNFDKLITPILKEFDDCESVLQSHKQQAT</sequence>
<comment type="caution">
    <text evidence="1">The sequence shown here is derived from an EMBL/GenBank/DDBJ whole genome shotgun (WGS) entry which is preliminary data.</text>
</comment>
<proteinExistence type="predicted"/>
<accession>A0A9N9N6Q6</accession>
<gene>
    <name evidence="1" type="ORF">RFULGI_LOCUS10665</name>
</gene>
<dbReference type="Proteomes" id="UP000789396">
    <property type="component" value="Unassembled WGS sequence"/>
</dbReference>
<protein>
    <submittedName>
        <fullName evidence="1">1565_t:CDS:1</fullName>
    </submittedName>
</protein>
<name>A0A9N9N6Q6_9GLOM</name>
<evidence type="ECO:0000313" key="1">
    <source>
        <dbReference type="EMBL" id="CAG8707269.1"/>
    </source>
</evidence>
<evidence type="ECO:0000313" key="2">
    <source>
        <dbReference type="Proteomes" id="UP000789396"/>
    </source>
</evidence>
<organism evidence="1 2">
    <name type="scientific">Racocetra fulgida</name>
    <dbReference type="NCBI Taxonomy" id="60492"/>
    <lineage>
        <taxon>Eukaryota</taxon>
        <taxon>Fungi</taxon>
        <taxon>Fungi incertae sedis</taxon>
        <taxon>Mucoromycota</taxon>
        <taxon>Glomeromycotina</taxon>
        <taxon>Glomeromycetes</taxon>
        <taxon>Diversisporales</taxon>
        <taxon>Gigasporaceae</taxon>
        <taxon>Racocetra</taxon>
    </lineage>
</organism>
<keyword evidence="2" id="KW-1185">Reference proteome</keyword>
<reference evidence="1" key="1">
    <citation type="submission" date="2021-06" db="EMBL/GenBank/DDBJ databases">
        <authorList>
            <person name="Kallberg Y."/>
            <person name="Tangrot J."/>
            <person name="Rosling A."/>
        </authorList>
    </citation>
    <scope>NUCLEOTIDE SEQUENCE</scope>
    <source>
        <strain evidence="1">IN212</strain>
    </source>
</reference>
<dbReference type="OrthoDB" id="2392018at2759"/>